<sequence length="102" mass="11608">MVQVGLSTIVALFSLIFKPSYLALVFLKTIVIVVLLGMFHGLIILPIVLTMITRYRPGSEKNSAESSERSSRSSRAERKESFYKVKEALFSNMRTLRMLPWP</sequence>
<keyword evidence="3" id="KW-1185">Reference proteome</keyword>
<keyword evidence="2" id="KW-1133">Transmembrane helix</keyword>
<dbReference type="Proteomes" id="UP000887540">
    <property type="component" value="Unplaced"/>
</dbReference>
<name>A0A914CRE7_9BILA</name>
<feature type="region of interest" description="Disordered" evidence="1">
    <location>
        <begin position="57"/>
        <end position="80"/>
    </location>
</feature>
<dbReference type="PANTHER" id="PTHR10796">
    <property type="entry name" value="PATCHED-RELATED"/>
    <property type="match status" value="1"/>
</dbReference>
<dbReference type="GO" id="GO:0030659">
    <property type="term" value="C:cytoplasmic vesicle membrane"/>
    <property type="evidence" value="ECO:0007669"/>
    <property type="project" value="TreeGrafter"/>
</dbReference>
<dbReference type="WBParaSite" id="ACRNAN_scaffold1367.g32439.t1">
    <property type="protein sequence ID" value="ACRNAN_scaffold1367.g32439.t1"/>
    <property type="gene ID" value="ACRNAN_scaffold1367.g32439"/>
</dbReference>
<accession>A0A914CRE7</accession>
<dbReference type="PANTHER" id="PTHR10796:SF104">
    <property type="entry name" value="SSD DOMAIN-CONTAINING PROTEIN"/>
    <property type="match status" value="1"/>
</dbReference>
<evidence type="ECO:0000256" key="1">
    <source>
        <dbReference type="SAM" id="MobiDB-lite"/>
    </source>
</evidence>
<keyword evidence="2" id="KW-0812">Transmembrane</keyword>
<keyword evidence="2" id="KW-0472">Membrane</keyword>
<protein>
    <submittedName>
        <fullName evidence="4">Uncharacterized protein</fullName>
    </submittedName>
</protein>
<dbReference type="GO" id="GO:0018996">
    <property type="term" value="P:molting cycle, collagen and cuticulin-based cuticle"/>
    <property type="evidence" value="ECO:0007669"/>
    <property type="project" value="TreeGrafter"/>
</dbReference>
<dbReference type="InterPro" id="IPR051697">
    <property type="entry name" value="Patched_domain-protein"/>
</dbReference>
<proteinExistence type="predicted"/>
<dbReference type="GO" id="GO:0005886">
    <property type="term" value="C:plasma membrane"/>
    <property type="evidence" value="ECO:0007669"/>
    <property type="project" value="TreeGrafter"/>
</dbReference>
<reference evidence="4" key="1">
    <citation type="submission" date="2022-11" db="UniProtKB">
        <authorList>
            <consortium name="WormBaseParasite"/>
        </authorList>
    </citation>
    <scope>IDENTIFICATION</scope>
</reference>
<dbReference type="AlphaFoldDB" id="A0A914CRE7"/>
<organism evidence="3 4">
    <name type="scientific">Acrobeloides nanus</name>
    <dbReference type="NCBI Taxonomy" id="290746"/>
    <lineage>
        <taxon>Eukaryota</taxon>
        <taxon>Metazoa</taxon>
        <taxon>Ecdysozoa</taxon>
        <taxon>Nematoda</taxon>
        <taxon>Chromadorea</taxon>
        <taxon>Rhabditida</taxon>
        <taxon>Tylenchina</taxon>
        <taxon>Cephalobomorpha</taxon>
        <taxon>Cephaloboidea</taxon>
        <taxon>Cephalobidae</taxon>
        <taxon>Acrobeloides</taxon>
    </lineage>
</organism>
<evidence type="ECO:0000256" key="2">
    <source>
        <dbReference type="SAM" id="Phobius"/>
    </source>
</evidence>
<evidence type="ECO:0000313" key="4">
    <source>
        <dbReference type="WBParaSite" id="ACRNAN_scaffold1367.g32439.t1"/>
    </source>
</evidence>
<feature type="transmembrane region" description="Helical" evidence="2">
    <location>
        <begin position="32"/>
        <end position="52"/>
    </location>
</feature>
<dbReference type="GO" id="GO:0006897">
    <property type="term" value="P:endocytosis"/>
    <property type="evidence" value="ECO:0007669"/>
    <property type="project" value="TreeGrafter"/>
</dbReference>
<evidence type="ECO:0000313" key="3">
    <source>
        <dbReference type="Proteomes" id="UP000887540"/>
    </source>
</evidence>